<dbReference type="OrthoDB" id="1436411at2759"/>
<proteinExistence type="predicted"/>
<keyword evidence="3" id="KW-1185">Reference proteome</keyword>
<dbReference type="Pfam" id="PF13966">
    <property type="entry name" value="zf-RVT"/>
    <property type="match status" value="1"/>
</dbReference>
<dbReference type="InterPro" id="IPR026960">
    <property type="entry name" value="RVT-Znf"/>
</dbReference>
<sequence>MLKLLVSDVLTGFDLWSLHFVCHNVAAVDQCFKPLTQWVSWGKVCKPKSDGGLGVRDLRAVNLALLGKWRWRLISGGVGLSGDIILARYCSLFPSPHLGGRLKDLKRVSCWWRNVSLLGDPDDAISDWFSEGVSKKVGNGHMTSFWFEPWLGGTPLRTQFQRLFLVSTQSTSTVREMDMWVEGQWLWGLRWRRDLFVWELNLMESINQIMDRSTISTTNDYWCWKHDPSGCYSVKSAFLALSRSTTDEVIFSVEEQRLLPKVWKTWAPSKVAVFSWQLLQDRLPTRQNLWHRGVIGDASASMCVLCGLGPESADHLFGSCNQISPIWYSILR</sequence>
<feature type="domain" description="Reverse transcriptase zinc-binding" evidence="1">
    <location>
        <begin position="232"/>
        <end position="327"/>
    </location>
</feature>
<dbReference type="AlphaFoldDB" id="A0A2Z6LQ10"/>
<evidence type="ECO:0000313" key="2">
    <source>
        <dbReference type="EMBL" id="GAU20924.1"/>
    </source>
</evidence>
<organism evidence="2 3">
    <name type="scientific">Trifolium subterraneum</name>
    <name type="common">Subterranean clover</name>
    <dbReference type="NCBI Taxonomy" id="3900"/>
    <lineage>
        <taxon>Eukaryota</taxon>
        <taxon>Viridiplantae</taxon>
        <taxon>Streptophyta</taxon>
        <taxon>Embryophyta</taxon>
        <taxon>Tracheophyta</taxon>
        <taxon>Spermatophyta</taxon>
        <taxon>Magnoliopsida</taxon>
        <taxon>eudicotyledons</taxon>
        <taxon>Gunneridae</taxon>
        <taxon>Pentapetalae</taxon>
        <taxon>rosids</taxon>
        <taxon>fabids</taxon>
        <taxon>Fabales</taxon>
        <taxon>Fabaceae</taxon>
        <taxon>Papilionoideae</taxon>
        <taxon>50 kb inversion clade</taxon>
        <taxon>NPAAA clade</taxon>
        <taxon>Hologalegina</taxon>
        <taxon>IRL clade</taxon>
        <taxon>Trifolieae</taxon>
        <taxon>Trifolium</taxon>
    </lineage>
</organism>
<dbReference type="EMBL" id="DF973222">
    <property type="protein sequence ID" value="GAU20924.1"/>
    <property type="molecule type" value="Genomic_DNA"/>
</dbReference>
<dbReference type="PANTHER" id="PTHR36617">
    <property type="entry name" value="PROTEIN, PUTATIVE-RELATED"/>
    <property type="match status" value="1"/>
</dbReference>
<dbReference type="Proteomes" id="UP000242715">
    <property type="component" value="Unassembled WGS sequence"/>
</dbReference>
<evidence type="ECO:0000313" key="3">
    <source>
        <dbReference type="Proteomes" id="UP000242715"/>
    </source>
</evidence>
<dbReference type="PANTHER" id="PTHR36617:SF15">
    <property type="entry name" value="REVERSE TRANSCRIPTASE ZINC-BINDING DOMAIN-CONTAINING PROTEIN"/>
    <property type="match status" value="1"/>
</dbReference>
<reference evidence="3" key="1">
    <citation type="journal article" date="2017" name="Front. Plant Sci.">
        <title>Climate Clever Clovers: New Paradigm to Reduce the Environmental Footprint of Ruminants by Breeding Low Methanogenic Forages Utilizing Haplotype Variation.</title>
        <authorList>
            <person name="Kaur P."/>
            <person name="Appels R."/>
            <person name="Bayer P.E."/>
            <person name="Keeble-Gagnere G."/>
            <person name="Wang J."/>
            <person name="Hirakawa H."/>
            <person name="Shirasawa K."/>
            <person name="Vercoe P."/>
            <person name="Stefanova K."/>
            <person name="Durmic Z."/>
            <person name="Nichols P."/>
            <person name="Revell C."/>
            <person name="Isobe S.N."/>
            <person name="Edwards D."/>
            <person name="Erskine W."/>
        </authorList>
    </citation>
    <scope>NUCLEOTIDE SEQUENCE [LARGE SCALE GENOMIC DNA]</scope>
    <source>
        <strain evidence="3">cv. Daliak</strain>
    </source>
</reference>
<protein>
    <recommendedName>
        <fullName evidence="1">Reverse transcriptase zinc-binding domain-containing protein</fullName>
    </recommendedName>
</protein>
<gene>
    <name evidence="2" type="ORF">TSUD_24870</name>
</gene>
<evidence type="ECO:0000259" key="1">
    <source>
        <dbReference type="Pfam" id="PF13966"/>
    </source>
</evidence>
<accession>A0A2Z6LQ10</accession>
<name>A0A2Z6LQ10_TRISU</name>